<dbReference type="OrthoDB" id="7957419at2"/>
<reference evidence="6" key="1">
    <citation type="submission" date="2016-10" db="EMBL/GenBank/DDBJ databases">
        <authorList>
            <person name="Varghese N."/>
            <person name="Submissions S."/>
        </authorList>
    </citation>
    <scope>NUCLEOTIDE SEQUENCE [LARGE SCALE GENOMIC DNA]</scope>
    <source>
        <strain evidence="6">ATCC 700689</strain>
    </source>
</reference>
<feature type="domain" description="MmgE/PrpD N-terminal" evidence="3">
    <location>
        <begin position="53"/>
        <end position="292"/>
    </location>
</feature>
<dbReference type="AlphaFoldDB" id="A0A1G8EGY4"/>
<dbReference type="Pfam" id="PF03972">
    <property type="entry name" value="MmgE_PrpD_N"/>
    <property type="match status" value="1"/>
</dbReference>
<dbReference type="SUPFAM" id="SSF103378">
    <property type="entry name" value="2-methylcitrate dehydratase PrpD"/>
    <property type="match status" value="1"/>
</dbReference>
<evidence type="ECO:0000256" key="1">
    <source>
        <dbReference type="ARBA" id="ARBA00006174"/>
    </source>
</evidence>
<comment type="similarity">
    <text evidence="1">Belongs to the PrpD family.</text>
</comment>
<dbReference type="GO" id="GO:0016829">
    <property type="term" value="F:lyase activity"/>
    <property type="evidence" value="ECO:0007669"/>
    <property type="project" value="InterPro"/>
</dbReference>
<dbReference type="RefSeq" id="WP_074753487.1">
    <property type="nucleotide sequence ID" value="NZ_FNCO01000007.1"/>
</dbReference>
<dbReference type="Pfam" id="PF19305">
    <property type="entry name" value="MmgE_PrpD_C"/>
    <property type="match status" value="1"/>
</dbReference>
<feature type="chain" id="PRO_5010208881" evidence="2">
    <location>
        <begin position="32"/>
        <end position="491"/>
    </location>
</feature>
<proteinExistence type="inferred from homology"/>
<dbReference type="InterPro" id="IPR042183">
    <property type="entry name" value="MmgE/PrpD_sf_1"/>
</dbReference>
<dbReference type="InterPro" id="IPR045337">
    <property type="entry name" value="MmgE_PrpD_C"/>
</dbReference>
<dbReference type="Gene3D" id="1.10.4100.10">
    <property type="entry name" value="2-methylcitrate dehydratase PrpD"/>
    <property type="match status" value="1"/>
</dbReference>
<feature type="domain" description="MmgE/PrpD C-terminal" evidence="4">
    <location>
        <begin position="312"/>
        <end position="475"/>
    </location>
</feature>
<evidence type="ECO:0000256" key="2">
    <source>
        <dbReference type="SAM" id="SignalP"/>
    </source>
</evidence>
<name>A0A1G8EGY4_9PSED</name>
<evidence type="ECO:0000313" key="6">
    <source>
        <dbReference type="Proteomes" id="UP000182894"/>
    </source>
</evidence>
<sequence length="491" mass="52477">MTTINRRGLLKVGAIASVAAATPGLSLSAMAQGEKMKTAESAPSSPPEPVTRILAHYLVNARYEDLPANVRKEGTRTLLNWVGVAVGGSHHETVARALSALKPFSGPPQAGLLGRSDRLDIMNAAFLNGVASHIFDFDDTHLKTIIHPAGPVVSAILALSEYHPVSGKDFLNALVLGVETECRIGNAVYPNHYDVGWHITGTAGVFGAAAAAGKILGLSEQQMVWALGLAASQPVGLRESFGSMNKSFNPGRAASNGLFAALLASKDYTSSDGMIEAKRGWANTISTKQDYREITEGLGQRYESALNTYKPFACGIVIHPALDAAIQLRNQYALTDDQISRVDLKVHPLVIELTGKKTPKIGLEGKFSIYHSVAVALIEGAAGERQYSDRAVNDPKVIALRERVTATIDPAIKPEQVDITITLKDGRVLHKFIEHAIGSLEVPMSDQQLEAKFTDLAKGILPDAQVRRLIETCWSVENLGSAADIAKAAVV</sequence>
<dbReference type="PROSITE" id="PS51318">
    <property type="entry name" value="TAT"/>
    <property type="match status" value="1"/>
</dbReference>
<dbReference type="PANTHER" id="PTHR16943">
    <property type="entry name" value="2-METHYLCITRATE DEHYDRATASE-RELATED"/>
    <property type="match status" value="1"/>
</dbReference>
<evidence type="ECO:0000259" key="3">
    <source>
        <dbReference type="Pfam" id="PF03972"/>
    </source>
</evidence>
<dbReference type="EMBL" id="FNCO01000007">
    <property type="protein sequence ID" value="SDH69040.1"/>
    <property type="molecule type" value="Genomic_DNA"/>
</dbReference>
<dbReference type="InterPro" id="IPR006311">
    <property type="entry name" value="TAT_signal"/>
</dbReference>
<dbReference type="InterPro" id="IPR036148">
    <property type="entry name" value="MmgE/PrpD_sf"/>
</dbReference>
<protein>
    <submittedName>
        <fullName evidence="5">2-methylcitrate dehydratase PrpD</fullName>
    </submittedName>
</protein>
<keyword evidence="6" id="KW-1185">Reference proteome</keyword>
<evidence type="ECO:0000313" key="5">
    <source>
        <dbReference type="EMBL" id="SDH69040.1"/>
    </source>
</evidence>
<dbReference type="Proteomes" id="UP000182894">
    <property type="component" value="Unassembled WGS sequence"/>
</dbReference>
<dbReference type="InterPro" id="IPR045336">
    <property type="entry name" value="MmgE_PrpD_N"/>
</dbReference>
<dbReference type="Gene3D" id="3.30.1330.120">
    <property type="entry name" value="2-methylcitrate dehydratase PrpD"/>
    <property type="match status" value="1"/>
</dbReference>
<gene>
    <name evidence="5" type="ORF">SAMN05216605_107352</name>
</gene>
<keyword evidence="2" id="KW-0732">Signal</keyword>
<dbReference type="InterPro" id="IPR042188">
    <property type="entry name" value="MmgE/PrpD_sf_2"/>
</dbReference>
<feature type="signal peptide" evidence="2">
    <location>
        <begin position="1"/>
        <end position="31"/>
    </location>
</feature>
<organism evidence="5 6">
    <name type="scientific">Pseudomonas abietaniphila</name>
    <dbReference type="NCBI Taxonomy" id="89065"/>
    <lineage>
        <taxon>Bacteria</taxon>
        <taxon>Pseudomonadati</taxon>
        <taxon>Pseudomonadota</taxon>
        <taxon>Gammaproteobacteria</taxon>
        <taxon>Pseudomonadales</taxon>
        <taxon>Pseudomonadaceae</taxon>
        <taxon>Pseudomonas</taxon>
    </lineage>
</organism>
<dbReference type="InterPro" id="IPR005656">
    <property type="entry name" value="MmgE_PrpD"/>
</dbReference>
<dbReference type="PANTHER" id="PTHR16943:SF8">
    <property type="entry name" value="2-METHYLCITRATE DEHYDRATASE"/>
    <property type="match status" value="1"/>
</dbReference>
<evidence type="ECO:0000259" key="4">
    <source>
        <dbReference type="Pfam" id="PF19305"/>
    </source>
</evidence>
<dbReference type="STRING" id="89065.SAMN05216605_107352"/>
<accession>A0A1G8EGY4</accession>